<name>A0AAV3PSX1_LITER</name>
<reference evidence="2 3" key="1">
    <citation type="submission" date="2024-01" db="EMBL/GenBank/DDBJ databases">
        <title>The complete chloroplast genome sequence of Lithospermum erythrorhizon: insights into the phylogenetic relationship among Boraginaceae species and the maternal lineages of purple gromwells.</title>
        <authorList>
            <person name="Okada T."/>
            <person name="Watanabe K."/>
        </authorList>
    </citation>
    <scope>NUCLEOTIDE SEQUENCE [LARGE SCALE GENOMIC DNA]</scope>
</reference>
<comment type="caution">
    <text evidence="2">The sequence shown here is derived from an EMBL/GenBank/DDBJ whole genome shotgun (WGS) entry which is preliminary data.</text>
</comment>
<evidence type="ECO:0000313" key="2">
    <source>
        <dbReference type="EMBL" id="GAA0153012.1"/>
    </source>
</evidence>
<evidence type="ECO:0000256" key="1">
    <source>
        <dbReference type="SAM" id="MobiDB-lite"/>
    </source>
</evidence>
<gene>
    <name evidence="2" type="ORF">LIER_11349</name>
</gene>
<feature type="region of interest" description="Disordered" evidence="1">
    <location>
        <begin position="1"/>
        <end position="21"/>
    </location>
</feature>
<feature type="compositionally biased region" description="Low complexity" evidence="1">
    <location>
        <begin position="1"/>
        <end position="12"/>
    </location>
</feature>
<feature type="region of interest" description="Disordered" evidence="1">
    <location>
        <begin position="116"/>
        <end position="143"/>
    </location>
</feature>
<accession>A0AAV3PSX1</accession>
<evidence type="ECO:0000313" key="3">
    <source>
        <dbReference type="Proteomes" id="UP001454036"/>
    </source>
</evidence>
<sequence length="143" mass="15734">MKSKAAPSLAKKLPPKKPKVSVADKVLCPSGKQHALTIGKDRDILKVNLENSSASLKEKKIELTDLKVQLSNEKYIVSSLKKDIRHATRPLMNGSPNMTIFKPSATILLGKDTLRQGQEGQGGFEEDPSQFKGLDYSRDLGLY</sequence>
<dbReference type="EMBL" id="BAABME010002097">
    <property type="protein sequence ID" value="GAA0153012.1"/>
    <property type="molecule type" value="Genomic_DNA"/>
</dbReference>
<organism evidence="2 3">
    <name type="scientific">Lithospermum erythrorhizon</name>
    <name type="common">Purple gromwell</name>
    <name type="synonym">Lithospermum officinale var. erythrorhizon</name>
    <dbReference type="NCBI Taxonomy" id="34254"/>
    <lineage>
        <taxon>Eukaryota</taxon>
        <taxon>Viridiplantae</taxon>
        <taxon>Streptophyta</taxon>
        <taxon>Embryophyta</taxon>
        <taxon>Tracheophyta</taxon>
        <taxon>Spermatophyta</taxon>
        <taxon>Magnoliopsida</taxon>
        <taxon>eudicotyledons</taxon>
        <taxon>Gunneridae</taxon>
        <taxon>Pentapetalae</taxon>
        <taxon>asterids</taxon>
        <taxon>lamiids</taxon>
        <taxon>Boraginales</taxon>
        <taxon>Boraginaceae</taxon>
        <taxon>Boraginoideae</taxon>
        <taxon>Lithospermeae</taxon>
        <taxon>Lithospermum</taxon>
    </lineage>
</organism>
<dbReference type="AlphaFoldDB" id="A0AAV3PSX1"/>
<keyword evidence="3" id="KW-1185">Reference proteome</keyword>
<dbReference type="Proteomes" id="UP001454036">
    <property type="component" value="Unassembled WGS sequence"/>
</dbReference>
<proteinExistence type="predicted"/>
<protein>
    <submittedName>
        <fullName evidence="2">Uncharacterized protein</fullName>
    </submittedName>
</protein>